<dbReference type="EMBL" id="AWVH01000025">
    <property type="protein sequence ID" value="ERJ93483.1"/>
    <property type="molecule type" value="Genomic_DNA"/>
</dbReference>
<accession>A0ABN0NZL6</accession>
<reference evidence="2 3" key="1">
    <citation type="submission" date="2013-08" db="EMBL/GenBank/DDBJ databases">
        <authorList>
            <person name="Weinstock G."/>
            <person name="Sodergren E."/>
            <person name="Wylie T."/>
            <person name="Fulton L."/>
            <person name="Fulton R."/>
            <person name="Fronick C."/>
            <person name="O'Laughlin M."/>
            <person name="Godfrey J."/>
            <person name="Miner T."/>
            <person name="Herter B."/>
            <person name="Appelbaum E."/>
            <person name="Cordes M."/>
            <person name="Lek S."/>
            <person name="Wollam A."/>
            <person name="Pepin K.H."/>
            <person name="Palsikar V.B."/>
            <person name="Mitreva M."/>
            <person name="Wilson R.K."/>
        </authorList>
    </citation>
    <scope>NUCLEOTIDE SEQUENCE [LARGE SCALE GENOMIC DNA]</scope>
    <source>
        <strain evidence="2 3">ATCC 700332</strain>
    </source>
</reference>
<evidence type="ECO:0008006" key="4">
    <source>
        <dbReference type="Google" id="ProtNLM"/>
    </source>
</evidence>
<evidence type="ECO:0000313" key="3">
    <source>
        <dbReference type="Proteomes" id="UP000016649"/>
    </source>
</evidence>
<dbReference type="Proteomes" id="UP000016649">
    <property type="component" value="Unassembled WGS sequence"/>
</dbReference>
<gene>
    <name evidence="2" type="ORF">HMPREF9193_00953</name>
</gene>
<evidence type="ECO:0000256" key="1">
    <source>
        <dbReference type="ARBA" id="ARBA00044755"/>
    </source>
</evidence>
<evidence type="ECO:0000313" key="2">
    <source>
        <dbReference type="EMBL" id="ERJ93483.1"/>
    </source>
</evidence>
<sequence>MPISYRQRQGDLTILGEQTEFDGVLNFTDNLVITGKFTGTIESTGSLVIEKTGKCSVDKITADSITIAGQVQGDLSAKTKLEMFSGSTIVGNVETSRLRIADDVNFQGQVKMLDEVPDIDIFSVSAEEYKRMVSQRSLAEEDTDD</sequence>
<organism evidence="2 3">
    <name type="scientific">Treponema lecithinolyticum ATCC 700332</name>
    <dbReference type="NCBI Taxonomy" id="1321815"/>
    <lineage>
        <taxon>Bacteria</taxon>
        <taxon>Pseudomonadati</taxon>
        <taxon>Spirochaetota</taxon>
        <taxon>Spirochaetia</taxon>
        <taxon>Spirochaetales</taxon>
        <taxon>Treponemataceae</taxon>
        <taxon>Treponema</taxon>
    </lineage>
</organism>
<dbReference type="InterPro" id="IPR007607">
    <property type="entry name" value="BacA/B"/>
</dbReference>
<comment type="caution">
    <text evidence="2">The sequence shown here is derived from an EMBL/GenBank/DDBJ whole genome shotgun (WGS) entry which is preliminary data.</text>
</comment>
<dbReference type="RefSeq" id="WP_021687167.1">
    <property type="nucleotide sequence ID" value="NZ_KI260564.1"/>
</dbReference>
<keyword evidence="3" id="KW-1185">Reference proteome</keyword>
<dbReference type="Pfam" id="PF04519">
    <property type="entry name" value="Bactofilin"/>
    <property type="match status" value="1"/>
</dbReference>
<name>A0ABN0NZL6_TRELE</name>
<protein>
    <recommendedName>
        <fullName evidence="4">Polymer-forming cytoskeletal</fullName>
    </recommendedName>
</protein>
<dbReference type="PANTHER" id="PTHR35024:SF4">
    <property type="entry name" value="POLYMER-FORMING CYTOSKELETAL PROTEIN"/>
    <property type="match status" value="1"/>
</dbReference>
<proteinExistence type="inferred from homology"/>
<dbReference type="PANTHER" id="PTHR35024">
    <property type="entry name" value="HYPOTHETICAL CYTOSOLIC PROTEIN"/>
    <property type="match status" value="1"/>
</dbReference>
<comment type="similarity">
    <text evidence="1">Belongs to the bactofilin family.</text>
</comment>